<dbReference type="InterPro" id="IPR004895">
    <property type="entry name" value="Prenylated_rab_accept_PRA1"/>
</dbReference>
<comment type="similarity">
    <text evidence="3 7">Belongs to the PRA1 family.</text>
</comment>
<comment type="subcellular location">
    <subcellularLocation>
        <location evidence="2 7">Membrane</location>
        <topology evidence="2 7">Multi-pass membrane protein</topology>
    </subcellularLocation>
</comment>
<evidence type="ECO:0000256" key="4">
    <source>
        <dbReference type="ARBA" id="ARBA00022692"/>
    </source>
</evidence>
<keyword evidence="9" id="KW-1185">Reference proteome</keyword>
<dbReference type="PANTHER" id="PTHR19317:SF1">
    <property type="entry name" value="PRA1 FAMILY PROTEIN H"/>
    <property type="match status" value="1"/>
</dbReference>
<keyword evidence="7" id="KW-0813">Transport</keyword>
<dbReference type="PANTHER" id="PTHR19317">
    <property type="entry name" value="PRENYLATED RAB ACCEPTOR 1-RELATED"/>
    <property type="match status" value="1"/>
</dbReference>
<evidence type="ECO:0000256" key="6">
    <source>
        <dbReference type="ARBA" id="ARBA00023136"/>
    </source>
</evidence>
<dbReference type="EMBL" id="OX459118">
    <property type="protein sequence ID" value="CAI9088705.1"/>
    <property type="molecule type" value="Genomic_DNA"/>
</dbReference>
<evidence type="ECO:0000256" key="2">
    <source>
        <dbReference type="ARBA" id="ARBA00004141"/>
    </source>
</evidence>
<proteinExistence type="inferred from homology"/>
<evidence type="ECO:0000256" key="7">
    <source>
        <dbReference type="RuleBase" id="RU363107"/>
    </source>
</evidence>
<gene>
    <name evidence="8" type="ORF">OLC1_LOCUS1217</name>
</gene>
<evidence type="ECO:0000256" key="5">
    <source>
        <dbReference type="ARBA" id="ARBA00022989"/>
    </source>
</evidence>
<name>A0AAV1BZ88_OLDCO</name>
<feature type="transmembrane region" description="Helical" evidence="7">
    <location>
        <begin position="73"/>
        <end position="95"/>
    </location>
</feature>
<protein>
    <recommendedName>
        <fullName evidence="7">PRA1 family protein</fullName>
    </recommendedName>
</protein>
<dbReference type="Proteomes" id="UP001161247">
    <property type="component" value="Chromosome 1"/>
</dbReference>
<evidence type="ECO:0000313" key="9">
    <source>
        <dbReference type="Proteomes" id="UP001161247"/>
    </source>
</evidence>
<keyword evidence="6 7" id="KW-0472">Membrane</keyword>
<sequence>MVFSSNPLALSVPDPAFESWLREKGYLEILDQRSSDLHRISTAAAGDGAAATSVSASSGGSDNSNAATHIPTFLPYGAFVSCFSYLKILISLLTLNPFAKLTNDDFAGNTPSWTKAFIGSFGSYSFPTSLDQARLRTHENVKRFARNYASLFILFLACSLYQMPIALVGLLLSLALWDGFKYCGDHWKLDQRPVLRQTLVRVAQCATAVILFFSNVQVALLYALGVSYAVLVLHASFRKLTPAKQPSQSERSRRIPKK</sequence>
<reference evidence="8" key="1">
    <citation type="submission" date="2023-03" db="EMBL/GenBank/DDBJ databases">
        <authorList>
            <person name="Julca I."/>
        </authorList>
    </citation>
    <scope>NUCLEOTIDE SEQUENCE</scope>
</reference>
<comment type="function">
    <text evidence="1 7">May be involved in both secretory and endocytic intracellular trafficking in the endosomal/prevacuolar compartments.</text>
</comment>
<keyword evidence="5 7" id="KW-1133">Transmembrane helix</keyword>
<dbReference type="GO" id="GO:0005794">
    <property type="term" value="C:Golgi apparatus"/>
    <property type="evidence" value="ECO:0007669"/>
    <property type="project" value="TreeGrafter"/>
</dbReference>
<keyword evidence="4 7" id="KW-0812">Transmembrane</keyword>
<organism evidence="8 9">
    <name type="scientific">Oldenlandia corymbosa var. corymbosa</name>
    <dbReference type="NCBI Taxonomy" id="529605"/>
    <lineage>
        <taxon>Eukaryota</taxon>
        <taxon>Viridiplantae</taxon>
        <taxon>Streptophyta</taxon>
        <taxon>Embryophyta</taxon>
        <taxon>Tracheophyta</taxon>
        <taxon>Spermatophyta</taxon>
        <taxon>Magnoliopsida</taxon>
        <taxon>eudicotyledons</taxon>
        <taxon>Gunneridae</taxon>
        <taxon>Pentapetalae</taxon>
        <taxon>asterids</taxon>
        <taxon>lamiids</taxon>
        <taxon>Gentianales</taxon>
        <taxon>Rubiaceae</taxon>
        <taxon>Rubioideae</taxon>
        <taxon>Spermacoceae</taxon>
        <taxon>Hedyotis-Oldenlandia complex</taxon>
        <taxon>Oldenlandia</taxon>
    </lineage>
</organism>
<feature type="transmembrane region" description="Helical" evidence="7">
    <location>
        <begin position="220"/>
        <end position="237"/>
    </location>
</feature>
<evidence type="ECO:0000256" key="1">
    <source>
        <dbReference type="ARBA" id="ARBA00002501"/>
    </source>
</evidence>
<dbReference type="AlphaFoldDB" id="A0AAV1BZ88"/>
<feature type="transmembrane region" description="Helical" evidence="7">
    <location>
        <begin position="151"/>
        <end position="177"/>
    </location>
</feature>
<dbReference type="Pfam" id="PF03208">
    <property type="entry name" value="PRA1"/>
    <property type="match status" value="1"/>
</dbReference>
<dbReference type="GO" id="GO:0016020">
    <property type="term" value="C:membrane"/>
    <property type="evidence" value="ECO:0007669"/>
    <property type="project" value="UniProtKB-SubCell"/>
</dbReference>
<evidence type="ECO:0000256" key="3">
    <source>
        <dbReference type="ARBA" id="ARBA00006483"/>
    </source>
</evidence>
<dbReference type="GO" id="GO:0005783">
    <property type="term" value="C:endoplasmic reticulum"/>
    <property type="evidence" value="ECO:0007669"/>
    <property type="project" value="UniProtKB-ARBA"/>
</dbReference>
<accession>A0AAV1BZ88</accession>
<evidence type="ECO:0000313" key="8">
    <source>
        <dbReference type="EMBL" id="CAI9088705.1"/>
    </source>
</evidence>
<dbReference type="GO" id="GO:0016192">
    <property type="term" value="P:vesicle-mediated transport"/>
    <property type="evidence" value="ECO:0007669"/>
    <property type="project" value="TreeGrafter"/>
</dbReference>